<evidence type="ECO:0000313" key="3">
    <source>
        <dbReference type="EMBL" id="KIA61058.1"/>
    </source>
</evidence>
<evidence type="ECO:0000313" key="4">
    <source>
        <dbReference type="Proteomes" id="UP000031364"/>
    </source>
</evidence>
<dbReference type="Proteomes" id="UP000031364">
    <property type="component" value="Unassembled WGS sequence"/>
</dbReference>
<evidence type="ECO:0000256" key="1">
    <source>
        <dbReference type="SAM" id="MobiDB-lite"/>
    </source>
</evidence>
<feature type="region of interest" description="Disordered" evidence="1">
    <location>
        <begin position="13"/>
        <end position="42"/>
    </location>
</feature>
<reference evidence="3 4" key="1">
    <citation type="journal article" date="2014" name="Int. J. Syst. Evol. Microbiol.">
        <title>Nocardia vulneris sp. nov., isolated from wounds of human patients in North America.</title>
        <authorList>
            <person name="Lasker B.A."/>
            <person name="Bell M."/>
            <person name="Klenk H.P."/>
            <person name="Sproer C."/>
            <person name="Schumann C."/>
            <person name="Schumann P."/>
            <person name="Brown J.M."/>
        </authorList>
    </citation>
    <scope>NUCLEOTIDE SEQUENCE [LARGE SCALE GENOMIC DNA]</scope>
    <source>
        <strain evidence="3 4">W9851</strain>
    </source>
</reference>
<dbReference type="RefSeq" id="WP_043678535.1">
    <property type="nucleotide sequence ID" value="NZ_BDCI01000039.1"/>
</dbReference>
<evidence type="ECO:0000256" key="2">
    <source>
        <dbReference type="SAM" id="Phobius"/>
    </source>
</evidence>
<feature type="transmembrane region" description="Helical" evidence="2">
    <location>
        <begin position="186"/>
        <end position="210"/>
    </location>
</feature>
<keyword evidence="2" id="KW-0812">Transmembrane</keyword>
<accession>A0ABR4Z6X0</accession>
<name>A0ABR4Z6X0_9NOCA</name>
<sequence length="214" mass="22260">MTIASIAQLAVDRHPASHPDPPKGSGAVPASTEGGGPGRQAENGTAVLARAVPTDIIVFYTALVGLLEGIQKDSNDSYYPLRWFIYVAALLATLVAVTVASRLALDKVGAPEPTLPVGPPIGQPVPASPPAPPNHPTPDVRRRQLSAWWQRWRPPPAETITATFAFAVWGLITPGSPLYVALDSPVLPIVVGILTAGGALVMTVVISPILGRAA</sequence>
<keyword evidence="2" id="KW-0472">Membrane</keyword>
<feature type="transmembrane region" description="Helical" evidence="2">
    <location>
        <begin position="160"/>
        <end position="180"/>
    </location>
</feature>
<comment type="caution">
    <text evidence="3">The sequence shown here is derived from an EMBL/GenBank/DDBJ whole genome shotgun (WGS) entry which is preliminary data.</text>
</comment>
<gene>
    <name evidence="3" type="ORF">FG87_33515</name>
</gene>
<feature type="compositionally biased region" description="Pro residues" evidence="1">
    <location>
        <begin position="115"/>
        <end position="136"/>
    </location>
</feature>
<proteinExistence type="predicted"/>
<keyword evidence="2" id="KW-1133">Transmembrane helix</keyword>
<feature type="transmembrane region" description="Helical" evidence="2">
    <location>
        <begin position="83"/>
        <end position="105"/>
    </location>
</feature>
<keyword evidence="4" id="KW-1185">Reference proteome</keyword>
<organism evidence="3 4">
    <name type="scientific">Nocardia vulneris</name>
    <dbReference type="NCBI Taxonomy" id="1141657"/>
    <lineage>
        <taxon>Bacteria</taxon>
        <taxon>Bacillati</taxon>
        <taxon>Actinomycetota</taxon>
        <taxon>Actinomycetes</taxon>
        <taxon>Mycobacteriales</taxon>
        <taxon>Nocardiaceae</taxon>
        <taxon>Nocardia</taxon>
    </lineage>
</organism>
<feature type="region of interest" description="Disordered" evidence="1">
    <location>
        <begin position="115"/>
        <end position="140"/>
    </location>
</feature>
<dbReference type="EMBL" id="JNFP01000053">
    <property type="protein sequence ID" value="KIA61058.1"/>
    <property type="molecule type" value="Genomic_DNA"/>
</dbReference>
<protein>
    <submittedName>
        <fullName evidence="3">Uncharacterized protein</fullName>
    </submittedName>
</protein>